<accession>E5E4G7</accession>
<sequence>MATPNNSMVEKDKPPVIHPLPCRNSAYIWVGWWVMDEIEKLTSEGKDWKDPPEDSKYKPHLAALAKMITDYPEVDVQESRHGRIVHRSALEHGIIYGVTNTAMGLI</sequence>
<dbReference type="Proteomes" id="UP000008730">
    <property type="component" value="Segment"/>
</dbReference>
<dbReference type="EMBL" id="GU911519">
    <property type="protein sequence ID" value="ADG36151.1"/>
    <property type="molecule type" value="Genomic_DNA"/>
</dbReference>
<dbReference type="OrthoDB" id="6682at10239"/>
<evidence type="ECO:0000313" key="2">
    <source>
        <dbReference type="Proteomes" id="UP000008730"/>
    </source>
</evidence>
<evidence type="ECO:0000313" key="1">
    <source>
        <dbReference type="EMBL" id="ADG36151.1"/>
    </source>
</evidence>
<reference evidence="1 2" key="1">
    <citation type="journal article" date="2010" name="Virol. J.">
        <title>Genomes of the T4-related bacteriophages as windows on microbial genome evolution.</title>
        <authorList>
            <person name="Petrov V.M."/>
            <person name="Ratnayaka S."/>
            <person name="Nolan J.M."/>
            <person name="Miller E.S."/>
            <person name="Karam J.D."/>
        </authorList>
    </citation>
    <scope>NUCLEOTIDE SEQUENCE [LARGE SCALE GENOMIC DNA]</scope>
</reference>
<gene>
    <name evidence="1" type="primary">hoc</name>
    <name evidence="1" type="ORF">Acj61p186</name>
</gene>
<name>E5E4G7_9CAUD</name>
<protein>
    <submittedName>
        <fullName evidence="1">Hoc head outer capsid protein</fullName>
    </submittedName>
</protein>
<dbReference type="KEGG" id="vg:9926077"/>
<organism evidence="1 2">
    <name type="scientific">Acinetobacter phage Acj61</name>
    <dbReference type="NCBI Taxonomy" id="760732"/>
    <lineage>
        <taxon>Viruses</taxon>
        <taxon>Duplodnaviria</taxon>
        <taxon>Heunggongvirae</taxon>
        <taxon>Uroviricota</taxon>
        <taxon>Caudoviricetes</taxon>
        <taxon>Pantevenvirales</taxon>
        <taxon>Straboviridae</taxon>
        <taxon>Twarogvirinae</taxon>
        <taxon>Lasallevirus</taxon>
        <taxon>Lasallevirus Acj61</taxon>
        <taxon>Acinetobacter virus Acj61</taxon>
    </lineage>
</organism>
<keyword evidence="2" id="KW-1185">Reference proteome</keyword>
<proteinExistence type="predicted"/>
<dbReference type="GeneID" id="9926077"/>
<dbReference type="RefSeq" id="YP_004009803.1">
    <property type="nucleotide sequence ID" value="NC_014661.1"/>
</dbReference>